<comment type="caution">
    <text evidence="2">The sequence shown here is derived from an EMBL/GenBank/DDBJ whole genome shotgun (WGS) entry which is preliminary data.</text>
</comment>
<evidence type="ECO:0000256" key="1">
    <source>
        <dbReference type="SAM" id="MobiDB-lite"/>
    </source>
</evidence>
<feature type="region of interest" description="Disordered" evidence="1">
    <location>
        <begin position="1"/>
        <end position="99"/>
    </location>
</feature>
<evidence type="ECO:0000313" key="2">
    <source>
        <dbReference type="EMBL" id="RCV93790.1"/>
    </source>
</evidence>
<reference evidence="2 3" key="1">
    <citation type="submission" date="2018-07" db="EMBL/GenBank/DDBJ databases">
        <title>Halomonas rutogse sp. nov., isolated from Lake TangqianCo on Tibetan Plateau.</title>
        <authorList>
            <person name="Lu H."/>
            <person name="Xing P."/>
            <person name="Wu Q."/>
        </authorList>
    </citation>
    <scope>NUCLEOTIDE SEQUENCE [LARGE SCALE GENOMIC DNA]</scope>
    <source>
        <strain evidence="2 3">TQ8S</strain>
    </source>
</reference>
<organism evidence="2 3">
    <name type="scientific">Vreelandella rituensis</name>
    <dbReference type="NCBI Taxonomy" id="2282306"/>
    <lineage>
        <taxon>Bacteria</taxon>
        <taxon>Pseudomonadati</taxon>
        <taxon>Pseudomonadota</taxon>
        <taxon>Gammaproteobacteria</taxon>
        <taxon>Oceanospirillales</taxon>
        <taxon>Halomonadaceae</taxon>
        <taxon>Vreelandella</taxon>
    </lineage>
</organism>
<accession>A0A368U9K7</accession>
<dbReference type="EMBL" id="QPIJ01000001">
    <property type="protein sequence ID" value="RCV93790.1"/>
    <property type="molecule type" value="Genomic_DNA"/>
</dbReference>
<proteinExistence type="predicted"/>
<dbReference type="AlphaFoldDB" id="A0A368U9K7"/>
<evidence type="ECO:0000313" key="3">
    <source>
        <dbReference type="Proteomes" id="UP000253204"/>
    </source>
</evidence>
<dbReference type="RefSeq" id="WP_114485118.1">
    <property type="nucleotide sequence ID" value="NZ_CBCSHM010000052.1"/>
</dbReference>
<dbReference type="Proteomes" id="UP000253204">
    <property type="component" value="Unassembled WGS sequence"/>
</dbReference>
<feature type="compositionally biased region" description="Low complexity" evidence="1">
    <location>
        <begin position="46"/>
        <end position="61"/>
    </location>
</feature>
<name>A0A368U9K7_9GAMM</name>
<gene>
    <name evidence="2" type="ORF">DU506_01135</name>
</gene>
<protein>
    <submittedName>
        <fullName evidence="2">Uncharacterized protein</fullName>
    </submittedName>
</protein>
<sequence length="265" mass="29620">MEQGSLFDMQPVSPAKGRPKAQAKARTMGNPFDDATLNVGTTPAVETPASPSEASAKAATKQTGPKHNAPSVAKPPTKRRPIKLSPSSTLPTLHDDPDGLSDDDLISDFLRIGHIETPEDLSQCDEARCAFEKIRKRIVALMIERRLMVFGGFEADMRERARRKAAGEELPDRASCGNPDYPDPFPTLVRACRHMEHQLAHLDNATVDRMCFDDQQWVLLVWQEAQRMALAAGASAFPDPWCRNRYTLQLIKYRRLRESTSPEKR</sequence>
<keyword evidence="3" id="KW-1185">Reference proteome</keyword>